<evidence type="ECO:0000313" key="3">
    <source>
        <dbReference type="Proteomes" id="UP001218188"/>
    </source>
</evidence>
<evidence type="ECO:0000313" key="2">
    <source>
        <dbReference type="EMBL" id="KAJ7029010.1"/>
    </source>
</evidence>
<feature type="region of interest" description="Disordered" evidence="1">
    <location>
        <begin position="112"/>
        <end position="196"/>
    </location>
</feature>
<feature type="region of interest" description="Disordered" evidence="1">
    <location>
        <begin position="59"/>
        <end position="92"/>
    </location>
</feature>
<comment type="caution">
    <text evidence="2">The sequence shown here is derived from an EMBL/GenBank/DDBJ whole genome shotgun (WGS) entry which is preliminary data.</text>
</comment>
<dbReference type="Proteomes" id="UP001218188">
    <property type="component" value="Unassembled WGS sequence"/>
</dbReference>
<sequence>MNISLALVPLTLPSDRGLGHYAEPGHFSTRIYNGCCSDEAPGGQPDRTSLLLVSNIRTLPHSNPTATSSELARRQPSTPQSLTTRQQAASNGLSPIREAALTASSSLTSLDSLADLSPPQHFSVPNENSPAGTPAASPIASPAASPATSLKVPVRSPPTTPQYTTDSDSSLDSIPPPPSRIHLRNDHEEQGSKAPVVTAGDLTQKTLREFEISFENYAARKALSDKEQASHALSCFKDFRVTQYFRIPEERAKLLDMTFPEIMSTIRAEFLPKGWDRSLRICYIRVVQRMIRSGAAGRAERNRSPESELVKGGLDDATPQRG</sequence>
<accession>A0AAD6SK95</accession>
<dbReference type="EMBL" id="JARJCM010000106">
    <property type="protein sequence ID" value="KAJ7029010.1"/>
    <property type="molecule type" value="Genomic_DNA"/>
</dbReference>
<keyword evidence="3" id="KW-1185">Reference proteome</keyword>
<proteinExistence type="predicted"/>
<organism evidence="2 3">
    <name type="scientific">Mycena alexandri</name>
    <dbReference type="NCBI Taxonomy" id="1745969"/>
    <lineage>
        <taxon>Eukaryota</taxon>
        <taxon>Fungi</taxon>
        <taxon>Dikarya</taxon>
        <taxon>Basidiomycota</taxon>
        <taxon>Agaricomycotina</taxon>
        <taxon>Agaricomycetes</taxon>
        <taxon>Agaricomycetidae</taxon>
        <taxon>Agaricales</taxon>
        <taxon>Marasmiineae</taxon>
        <taxon>Mycenaceae</taxon>
        <taxon>Mycena</taxon>
    </lineage>
</organism>
<gene>
    <name evidence="2" type="ORF">C8F04DRAFT_1265401</name>
</gene>
<feature type="region of interest" description="Disordered" evidence="1">
    <location>
        <begin position="295"/>
        <end position="322"/>
    </location>
</feature>
<protein>
    <submittedName>
        <fullName evidence="2">Uncharacterized protein</fullName>
    </submittedName>
</protein>
<dbReference type="AlphaFoldDB" id="A0AAD6SK95"/>
<evidence type="ECO:0000256" key="1">
    <source>
        <dbReference type="SAM" id="MobiDB-lite"/>
    </source>
</evidence>
<feature type="compositionally biased region" description="Basic and acidic residues" evidence="1">
    <location>
        <begin position="298"/>
        <end position="309"/>
    </location>
</feature>
<reference evidence="2" key="1">
    <citation type="submission" date="2023-03" db="EMBL/GenBank/DDBJ databases">
        <title>Massive genome expansion in bonnet fungi (Mycena s.s.) driven by repeated elements and novel gene families across ecological guilds.</title>
        <authorList>
            <consortium name="Lawrence Berkeley National Laboratory"/>
            <person name="Harder C.B."/>
            <person name="Miyauchi S."/>
            <person name="Viragh M."/>
            <person name="Kuo A."/>
            <person name="Thoen E."/>
            <person name="Andreopoulos B."/>
            <person name="Lu D."/>
            <person name="Skrede I."/>
            <person name="Drula E."/>
            <person name="Henrissat B."/>
            <person name="Morin E."/>
            <person name="Kohler A."/>
            <person name="Barry K."/>
            <person name="LaButti K."/>
            <person name="Morin E."/>
            <person name="Salamov A."/>
            <person name="Lipzen A."/>
            <person name="Mereny Z."/>
            <person name="Hegedus B."/>
            <person name="Baldrian P."/>
            <person name="Stursova M."/>
            <person name="Weitz H."/>
            <person name="Taylor A."/>
            <person name="Grigoriev I.V."/>
            <person name="Nagy L.G."/>
            <person name="Martin F."/>
            <person name="Kauserud H."/>
        </authorList>
    </citation>
    <scope>NUCLEOTIDE SEQUENCE</scope>
    <source>
        <strain evidence="2">CBHHK200</strain>
    </source>
</reference>
<feature type="compositionally biased region" description="Low complexity" evidence="1">
    <location>
        <begin position="129"/>
        <end position="149"/>
    </location>
</feature>
<name>A0AAD6SK95_9AGAR</name>